<accession>A0A521BB20</accession>
<proteinExistence type="predicted"/>
<dbReference type="OrthoDB" id="361390at2"/>
<reference evidence="1 2" key="1">
    <citation type="submission" date="2017-05" db="EMBL/GenBank/DDBJ databases">
        <authorList>
            <person name="Varghese N."/>
            <person name="Submissions S."/>
        </authorList>
    </citation>
    <scope>NUCLEOTIDE SEQUENCE [LARGE SCALE GENOMIC DNA]</scope>
    <source>
        <strain evidence="1 2">DSM 21985</strain>
    </source>
</reference>
<protein>
    <submittedName>
        <fullName evidence="1">Uncharacterized protein</fullName>
    </submittedName>
</protein>
<organism evidence="1 2">
    <name type="scientific">Gracilimonas mengyeensis</name>
    <dbReference type="NCBI Taxonomy" id="1302730"/>
    <lineage>
        <taxon>Bacteria</taxon>
        <taxon>Pseudomonadati</taxon>
        <taxon>Balneolota</taxon>
        <taxon>Balneolia</taxon>
        <taxon>Balneolales</taxon>
        <taxon>Balneolaceae</taxon>
        <taxon>Gracilimonas</taxon>
    </lineage>
</organism>
<dbReference type="RefSeq" id="WP_142453162.1">
    <property type="nucleotide sequence ID" value="NZ_FXTP01000002.1"/>
</dbReference>
<keyword evidence="2" id="KW-1185">Reference proteome</keyword>
<evidence type="ECO:0000313" key="2">
    <source>
        <dbReference type="Proteomes" id="UP000317557"/>
    </source>
</evidence>
<name>A0A521BB20_9BACT</name>
<dbReference type="Proteomes" id="UP000317557">
    <property type="component" value="Unassembled WGS sequence"/>
</dbReference>
<dbReference type="AlphaFoldDB" id="A0A521BB20"/>
<gene>
    <name evidence="1" type="ORF">SAMN06265219_102147</name>
</gene>
<sequence>MSTINKYEAKLDSKKRVTIRGARTDYYHVTEHEDGTVVLSPRILVHPDEISQRSYKMIENAIENLNDGNVSEPVDMEELKELLKE</sequence>
<dbReference type="EMBL" id="FXTP01000002">
    <property type="protein sequence ID" value="SMO44286.1"/>
    <property type="molecule type" value="Genomic_DNA"/>
</dbReference>
<evidence type="ECO:0000313" key="1">
    <source>
        <dbReference type="EMBL" id="SMO44286.1"/>
    </source>
</evidence>